<protein>
    <submittedName>
        <fullName evidence="1">Secreted protein</fullName>
    </submittedName>
</protein>
<gene>
    <name evidence="1" type="ORF">LEA_03840</name>
</gene>
<sequence>MRNFRIILFTLLSVCSLTVRGASDLNSVLERGRDLFGYGRWSDARHEFLRARALLDPADRA</sequence>
<feature type="non-terminal residue" evidence="1">
    <location>
        <position position="61"/>
    </location>
</feature>
<reference evidence="1" key="1">
    <citation type="journal article" date="2013" name="Environ. Microbiol.">
        <title>Microbiota from the distal guts of lean and obese adolescents exhibit partial functional redundancy besides clear differences in community structure.</title>
        <authorList>
            <person name="Ferrer M."/>
            <person name="Ruiz A."/>
            <person name="Lanza F."/>
            <person name="Haange S.B."/>
            <person name="Oberbach A."/>
            <person name="Till H."/>
            <person name="Bargiela R."/>
            <person name="Campoy C."/>
            <person name="Segura M.T."/>
            <person name="Richter M."/>
            <person name="von Bergen M."/>
            <person name="Seifert J."/>
            <person name="Suarez A."/>
        </authorList>
    </citation>
    <scope>NUCLEOTIDE SEQUENCE</scope>
</reference>
<evidence type="ECO:0000313" key="1">
    <source>
        <dbReference type="EMBL" id="EKC78073.1"/>
    </source>
</evidence>
<proteinExistence type="predicted"/>
<name>K1U7A2_9ZZZZ</name>
<dbReference type="EMBL" id="AJWY01002546">
    <property type="protein sequence ID" value="EKC78073.1"/>
    <property type="molecule type" value="Genomic_DNA"/>
</dbReference>
<organism evidence="1">
    <name type="scientific">human gut metagenome</name>
    <dbReference type="NCBI Taxonomy" id="408170"/>
    <lineage>
        <taxon>unclassified sequences</taxon>
        <taxon>metagenomes</taxon>
        <taxon>organismal metagenomes</taxon>
    </lineage>
</organism>
<accession>K1U7A2</accession>
<comment type="caution">
    <text evidence="1">The sequence shown here is derived from an EMBL/GenBank/DDBJ whole genome shotgun (WGS) entry which is preliminary data.</text>
</comment>
<dbReference type="AlphaFoldDB" id="K1U7A2"/>